<accession>A0AAX4HUM3</accession>
<feature type="region of interest" description="Disordered" evidence="1">
    <location>
        <begin position="74"/>
        <end position="93"/>
    </location>
</feature>
<feature type="signal peptide" evidence="2">
    <location>
        <begin position="1"/>
        <end position="17"/>
    </location>
</feature>
<dbReference type="AlphaFoldDB" id="A0AAX4HUM3"/>
<evidence type="ECO:0000313" key="4">
    <source>
        <dbReference type="Proteomes" id="UP001324634"/>
    </source>
</evidence>
<dbReference type="EMBL" id="CP139487">
    <property type="protein sequence ID" value="WPU66660.1"/>
    <property type="molecule type" value="Genomic_DNA"/>
</dbReference>
<feature type="chain" id="PRO_5043511721" evidence="2">
    <location>
        <begin position="18"/>
        <end position="93"/>
    </location>
</feature>
<sequence length="93" mass="10639">MKLILLGLSFFSFAALADQYVDPYTQSDGTFVQGHYKTDPNETRNDNYSTRGNVNPYTGQPGTQPRDEDFIQKEEEAPYNTNIYNSSPRMRGF</sequence>
<name>A0AAX4HUM3_9BACT</name>
<feature type="compositionally biased region" description="Basic and acidic residues" evidence="1">
    <location>
        <begin position="36"/>
        <end position="45"/>
    </location>
</feature>
<protein>
    <submittedName>
        <fullName evidence="3">Uncharacterized protein</fullName>
    </submittedName>
</protein>
<evidence type="ECO:0000313" key="3">
    <source>
        <dbReference type="EMBL" id="WPU66660.1"/>
    </source>
</evidence>
<evidence type="ECO:0000256" key="1">
    <source>
        <dbReference type="SAM" id="MobiDB-lite"/>
    </source>
</evidence>
<keyword evidence="4" id="KW-1185">Reference proteome</keyword>
<feature type="compositionally biased region" description="Polar residues" evidence="1">
    <location>
        <begin position="79"/>
        <end position="93"/>
    </location>
</feature>
<gene>
    <name evidence="3" type="ORF">SOO65_07870</name>
</gene>
<feature type="region of interest" description="Disordered" evidence="1">
    <location>
        <begin position="30"/>
        <end position="66"/>
    </location>
</feature>
<feature type="compositionally biased region" description="Polar residues" evidence="1">
    <location>
        <begin position="46"/>
        <end position="63"/>
    </location>
</feature>
<proteinExistence type="predicted"/>
<reference evidence="3 4" key="1">
    <citation type="submission" date="2023-11" db="EMBL/GenBank/DDBJ databases">
        <title>Peredibacter starrii A3.12.</title>
        <authorList>
            <person name="Mitchell R.J."/>
        </authorList>
    </citation>
    <scope>NUCLEOTIDE SEQUENCE [LARGE SCALE GENOMIC DNA]</scope>
    <source>
        <strain evidence="3 4">A3.12</strain>
    </source>
</reference>
<dbReference type="Proteomes" id="UP001324634">
    <property type="component" value="Chromosome"/>
</dbReference>
<dbReference type="RefSeq" id="WP_321399096.1">
    <property type="nucleotide sequence ID" value="NZ_CP139487.1"/>
</dbReference>
<dbReference type="KEGG" id="psti:SOO65_07870"/>
<organism evidence="3 4">
    <name type="scientific">Peredibacter starrii</name>
    <dbReference type="NCBI Taxonomy" id="28202"/>
    <lineage>
        <taxon>Bacteria</taxon>
        <taxon>Pseudomonadati</taxon>
        <taxon>Bdellovibrionota</taxon>
        <taxon>Bacteriovoracia</taxon>
        <taxon>Bacteriovoracales</taxon>
        <taxon>Bacteriovoracaceae</taxon>
        <taxon>Peredibacter</taxon>
    </lineage>
</organism>
<keyword evidence="2" id="KW-0732">Signal</keyword>
<evidence type="ECO:0000256" key="2">
    <source>
        <dbReference type="SAM" id="SignalP"/>
    </source>
</evidence>